<accession>A0ABW0DWN1</accession>
<evidence type="ECO:0000313" key="1">
    <source>
        <dbReference type="EMBL" id="MFC5241955.1"/>
    </source>
</evidence>
<comment type="caution">
    <text evidence="1">The sequence shown here is derived from an EMBL/GenBank/DDBJ whole genome shotgun (WGS) entry which is preliminary data.</text>
</comment>
<keyword evidence="2" id="KW-1185">Reference proteome</keyword>
<proteinExistence type="predicted"/>
<evidence type="ECO:0000313" key="2">
    <source>
        <dbReference type="Proteomes" id="UP001596035"/>
    </source>
</evidence>
<dbReference type="EMBL" id="JBHSKN010000016">
    <property type="protein sequence ID" value="MFC5241955.1"/>
    <property type="molecule type" value="Genomic_DNA"/>
</dbReference>
<organism evidence="1 2">
    <name type="scientific">Streptomyces atrovirens</name>
    <dbReference type="NCBI Taxonomy" id="285556"/>
    <lineage>
        <taxon>Bacteria</taxon>
        <taxon>Bacillati</taxon>
        <taxon>Actinomycetota</taxon>
        <taxon>Actinomycetes</taxon>
        <taxon>Kitasatosporales</taxon>
        <taxon>Streptomycetaceae</taxon>
        <taxon>Streptomyces</taxon>
    </lineage>
</organism>
<dbReference type="RefSeq" id="WP_344560356.1">
    <property type="nucleotide sequence ID" value="NZ_BAAATG010000017.1"/>
</dbReference>
<dbReference type="Proteomes" id="UP001596035">
    <property type="component" value="Unassembled WGS sequence"/>
</dbReference>
<reference evidence="2" key="1">
    <citation type="journal article" date="2019" name="Int. J. Syst. Evol. Microbiol.">
        <title>The Global Catalogue of Microorganisms (GCM) 10K type strain sequencing project: providing services to taxonomists for standard genome sequencing and annotation.</title>
        <authorList>
            <consortium name="The Broad Institute Genomics Platform"/>
            <consortium name="The Broad Institute Genome Sequencing Center for Infectious Disease"/>
            <person name="Wu L."/>
            <person name="Ma J."/>
        </authorList>
    </citation>
    <scope>NUCLEOTIDE SEQUENCE [LARGE SCALE GENOMIC DNA]</scope>
    <source>
        <strain evidence="2">CGMCC 4.7131</strain>
    </source>
</reference>
<sequence>MWEVAERGIKAVGRETYEGGVPKVLYRDPEGNEISLGRGPG</sequence>
<protein>
    <recommendedName>
        <fullName evidence="3">Glyoxalase</fullName>
    </recommendedName>
</protein>
<evidence type="ECO:0008006" key="3">
    <source>
        <dbReference type="Google" id="ProtNLM"/>
    </source>
</evidence>
<name>A0ABW0DWN1_9ACTN</name>
<gene>
    <name evidence="1" type="ORF">ACFPWV_18900</name>
</gene>